<name>A0AA37WEK1_9BACT</name>
<evidence type="ECO:0000256" key="3">
    <source>
        <dbReference type="ARBA" id="ARBA00010763"/>
    </source>
</evidence>
<dbReference type="SMART" id="SM00852">
    <property type="entry name" value="MoCF_biosynth"/>
    <property type="match status" value="1"/>
</dbReference>
<comment type="function">
    <text evidence="1 6">Catalyzes the insertion of molybdate into adenylated molybdopterin with the concomitant release of AMP.</text>
</comment>
<dbReference type="GO" id="GO:0046872">
    <property type="term" value="F:metal ion binding"/>
    <property type="evidence" value="ECO:0007669"/>
    <property type="project" value="UniProtKB-UniRule"/>
</dbReference>
<dbReference type="InterPro" id="IPR038987">
    <property type="entry name" value="MoeA-like"/>
</dbReference>
<keyword evidence="6" id="KW-0479">Metal-binding</keyword>
<dbReference type="NCBIfam" id="TIGR00177">
    <property type="entry name" value="molyb_syn"/>
    <property type="match status" value="1"/>
</dbReference>
<evidence type="ECO:0000313" key="9">
    <source>
        <dbReference type="Proteomes" id="UP001156666"/>
    </source>
</evidence>
<keyword evidence="9" id="KW-1185">Reference proteome</keyword>
<dbReference type="GO" id="GO:0061599">
    <property type="term" value="F:molybdopterin molybdotransferase activity"/>
    <property type="evidence" value="ECO:0007669"/>
    <property type="project" value="UniProtKB-UniRule"/>
</dbReference>
<dbReference type="GO" id="GO:0006777">
    <property type="term" value="P:Mo-molybdopterin cofactor biosynthetic process"/>
    <property type="evidence" value="ECO:0007669"/>
    <property type="project" value="UniProtKB-UniRule"/>
</dbReference>
<reference evidence="8" key="1">
    <citation type="journal article" date="2014" name="Int. J. Syst. Evol. Microbiol.">
        <title>Complete genome sequence of Corynebacterium casei LMG S-19264T (=DSM 44701T), isolated from a smear-ripened cheese.</title>
        <authorList>
            <consortium name="US DOE Joint Genome Institute (JGI-PGF)"/>
            <person name="Walter F."/>
            <person name="Albersmeier A."/>
            <person name="Kalinowski J."/>
            <person name="Ruckert C."/>
        </authorList>
    </citation>
    <scope>NUCLEOTIDE SEQUENCE</scope>
    <source>
        <strain evidence="8">NBRC 108769</strain>
    </source>
</reference>
<dbReference type="AlphaFoldDB" id="A0AA37WEK1"/>
<keyword evidence="6" id="KW-0460">Magnesium</keyword>
<dbReference type="PANTHER" id="PTHR10192:SF5">
    <property type="entry name" value="GEPHYRIN"/>
    <property type="match status" value="1"/>
</dbReference>
<dbReference type="SUPFAM" id="SSF63867">
    <property type="entry name" value="MoeA C-terminal domain-like"/>
    <property type="match status" value="1"/>
</dbReference>
<dbReference type="RefSeq" id="WP_235291600.1">
    <property type="nucleotide sequence ID" value="NZ_BSOH01000014.1"/>
</dbReference>
<keyword evidence="6" id="KW-0808">Transferase</keyword>
<dbReference type="EMBL" id="BSOH01000014">
    <property type="protein sequence ID" value="GLR17923.1"/>
    <property type="molecule type" value="Genomic_DNA"/>
</dbReference>
<proteinExistence type="inferred from homology"/>
<dbReference type="Proteomes" id="UP001156666">
    <property type="component" value="Unassembled WGS sequence"/>
</dbReference>
<comment type="catalytic activity">
    <reaction evidence="5">
        <text>adenylyl-molybdopterin + molybdate = Mo-molybdopterin + AMP + H(+)</text>
        <dbReference type="Rhea" id="RHEA:35047"/>
        <dbReference type="ChEBI" id="CHEBI:15378"/>
        <dbReference type="ChEBI" id="CHEBI:36264"/>
        <dbReference type="ChEBI" id="CHEBI:62727"/>
        <dbReference type="ChEBI" id="CHEBI:71302"/>
        <dbReference type="ChEBI" id="CHEBI:456215"/>
        <dbReference type="EC" id="2.10.1.1"/>
    </reaction>
</comment>
<dbReference type="InterPro" id="IPR008284">
    <property type="entry name" value="MoCF_biosynth_CS"/>
</dbReference>
<dbReference type="Gene3D" id="3.40.980.10">
    <property type="entry name" value="MoaB/Mog-like domain"/>
    <property type="match status" value="1"/>
</dbReference>
<evidence type="ECO:0000256" key="1">
    <source>
        <dbReference type="ARBA" id="ARBA00002901"/>
    </source>
</evidence>
<evidence type="ECO:0000256" key="5">
    <source>
        <dbReference type="ARBA" id="ARBA00047317"/>
    </source>
</evidence>
<organism evidence="8 9">
    <name type="scientific">Portibacter lacus</name>
    <dbReference type="NCBI Taxonomy" id="1099794"/>
    <lineage>
        <taxon>Bacteria</taxon>
        <taxon>Pseudomonadati</taxon>
        <taxon>Bacteroidota</taxon>
        <taxon>Saprospiria</taxon>
        <taxon>Saprospirales</taxon>
        <taxon>Haliscomenobacteraceae</taxon>
        <taxon>Portibacter</taxon>
    </lineage>
</organism>
<comment type="cofactor">
    <cofactor evidence="6">
        <name>Mg(2+)</name>
        <dbReference type="ChEBI" id="CHEBI:18420"/>
    </cofactor>
</comment>
<evidence type="ECO:0000256" key="6">
    <source>
        <dbReference type="RuleBase" id="RU365090"/>
    </source>
</evidence>
<evidence type="ECO:0000256" key="2">
    <source>
        <dbReference type="ARBA" id="ARBA00005046"/>
    </source>
</evidence>
<accession>A0AA37WEK1</accession>
<dbReference type="InterPro" id="IPR001453">
    <property type="entry name" value="MoaB/Mog_dom"/>
</dbReference>
<comment type="pathway">
    <text evidence="2 6">Cofactor biosynthesis; molybdopterin biosynthesis.</text>
</comment>
<dbReference type="Pfam" id="PF03453">
    <property type="entry name" value="MoeA_N"/>
    <property type="match status" value="1"/>
</dbReference>
<dbReference type="EC" id="2.10.1.1" evidence="6"/>
<dbReference type="GO" id="GO:0005829">
    <property type="term" value="C:cytosol"/>
    <property type="evidence" value="ECO:0007669"/>
    <property type="project" value="TreeGrafter"/>
</dbReference>
<sequence length="397" mass="44632">MITVEEAHRIVLSNCSVASIVLENINDVQGYNLAEDIYADRNFPPFDRVTMDGIAIRFEDYSKGIRTFKINGIAAAGSEQISIHKSGECVEAMTGAMLPENSDTVIRYEDLEIEGNKVTIIAERVTHGQNIHREGEDRKKGDLILRKGKRIEAPELGVLATVGKNMVKIYQRPKIAIISSGDELVNVDTKPEPHQIRKSNNYSIQGALTQFNCEIDQFHLLDDPDEITNKIRGILNEYDVLILSGGVSKGKFDYIPEALMQLDVKKLFHRVKQRPGKPFWFGKSKEGKTVFALPGNPVSSFMCTHKYVLSWMRWHLGLTEPTIYAELASDINFKPNLTYYAQVKLTYSKTSKILAHPIEGNGSGDLANLTDADAFMELPMGKEIYKAGEVYEVIRFR</sequence>
<keyword evidence="4 6" id="KW-0501">Molybdenum cofactor biosynthesis</keyword>
<dbReference type="Gene3D" id="3.90.105.10">
    <property type="entry name" value="Molybdopterin biosynthesis moea protein, domain 2"/>
    <property type="match status" value="1"/>
</dbReference>
<reference evidence="8" key="2">
    <citation type="submission" date="2023-01" db="EMBL/GenBank/DDBJ databases">
        <title>Draft genome sequence of Portibacter lacus strain NBRC 108769.</title>
        <authorList>
            <person name="Sun Q."/>
            <person name="Mori K."/>
        </authorList>
    </citation>
    <scope>NUCLEOTIDE SEQUENCE</scope>
    <source>
        <strain evidence="8">NBRC 108769</strain>
    </source>
</reference>
<dbReference type="PROSITE" id="PS01079">
    <property type="entry name" value="MOCF_BIOSYNTHESIS_2"/>
    <property type="match status" value="1"/>
</dbReference>
<feature type="domain" description="MoaB/Mog" evidence="7">
    <location>
        <begin position="176"/>
        <end position="315"/>
    </location>
</feature>
<dbReference type="InterPro" id="IPR036688">
    <property type="entry name" value="MoeA_C_domain_IV_sf"/>
</dbReference>
<dbReference type="Gene3D" id="2.40.340.10">
    <property type="entry name" value="MoeA, C-terminal, domain IV"/>
    <property type="match status" value="1"/>
</dbReference>
<evidence type="ECO:0000313" key="8">
    <source>
        <dbReference type="EMBL" id="GLR17923.1"/>
    </source>
</evidence>
<dbReference type="Gene3D" id="2.170.190.11">
    <property type="entry name" value="Molybdopterin biosynthesis moea protein, domain 3"/>
    <property type="match status" value="1"/>
</dbReference>
<dbReference type="SUPFAM" id="SSF53218">
    <property type="entry name" value="Molybdenum cofactor biosynthesis proteins"/>
    <property type="match status" value="1"/>
</dbReference>
<dbReference type="Pfam" id="PF00994">
    <property type="entry name" value="MoCF_biosynth"/>
    <property type="match status" value="1"/>
</dbReference>
<keyword evidence="6" id="KW-0500">Molybdenum</keyword>
<dbReference type="InterPro" id="IPR005110">
    <property type="entry name" value="MoeA_linker/N"/>
</dbReference>
<dbReference type="CDD" id="cd00887">
    <property type="entry name" value="MoeA"/>
    <property type="match status" value="1"/>
</dbReference>
<protein>
    <recommendedName>
        <fullName evidence="6">Molybdopterin molybdenumtransferase</fullName>
        <ecNumber evidence="6">2.10.1.1</ecNumber>
    </recommendedName>
</protein>
<dbReference type="SUPFAM" id="SSF63882">
    <property type="entry name" value="MoeA N-terminal region -like"/>
    <property type="match status" value="1"/>
</dbReference>
<dbReference type="InterPro" id="IPR005111">
    <property type="entry name" value="MoeA_C_domain_IV"/>
</dbReference>
<evidence type="ECO:0000259" key="7">
    <source>
        <dbReference type="SMART" id="SM00852"/>
    </source>
</evidence>
<dbReference type="Pfam" id="PF03454">
    <property type="entry name" value="MoeA_C"/>
    <property type="match status" value="1"/>
</dbReference>
<dbReference type="PANTHER" id="PTHR10192">
    <property type="entry name" value="MOLYBDOPTERIN BIOSYNTHESIS PROTEIN"/>
    <property type="match status" value="1"/>
</dbReference>
<comment type="caution">
    <text evidence="8">The sequence shown here is derived from an EMBL/GenBank/DDBJ whole genome shotgun (WGS) entry which is preliminary data.</text>
</comment>
<dbReference type="InterPro" id="IPR036425">
    <property type="entry name" value="MoaB/Mog-like_dom_sf"/>
</dbReference>
<evidence type="ECO:0000256" key="4">
    <source>
        <dbReference type="ARBA" id="ARBA00023150"/>
    </source>
</evidence>
<comment type="similarity">
    <text evidence="3 6">Belongs to the MoeA family.</text>
</comment>
<gene>
    <name evidence="8" type="primary">moeA</name>
    <name evidence="8" type="ORF">GCM10007940_25380</name>
</gene>
<dbReference type="InterPro" id="IPR036135">
    <property type="entry name" value="MoeA_linker/N_sf"/>
</dbReference>